<dbReference type="Gene3D" id="3.90.220.20">
    <property type="entry name" value="DNA methylase specificity domains"/>
    <property type="match status" value="2"/>
</dbReference>
<dbReference type="EMBL" id="SEOO01000007">
    <property type="protein sequence ID" value="RYM12886.1"/>
    <property type="molecule type" value="Genomic_DNA"/>
</dbReference>
<dbReference type="GO" id="GO:0009307">
    <property type="term" value="P:DNA restriction-modification system"/>
    <property type="evidence" value="ECO:0007669"/>
    <property type="project" value="UniProtKB-KW"/>
</dbReference>
<evidence type="ECO:0000256" key="1">
    <source>
        <dbReference type="ARBA" id="ARBA00022747"/>
    </source>
</evidence>
<evidence type="ECO:0000256" key="2">
    <source>
        <dbReference type="ARBA" id="ARBA00023125"/>
    </source>
</evidence>
<keyword evidence="1" id="KW-0680">Restriction system</keyword>
<dbReference type="GO" id="GO:0003677">
    <property type="term" value="F:DNA binding"/>
    <property type="evidence" value="ECO:0007669"/>
    <property type="project" value="UniProtKB-KW"/>
</dbReference>
<name>A0A8G1ZHR3_9SPHN</name>
<evidence type="ECO:0000313" key="3">
    <source>
        <dbReference type="EMBL" id="RYM12886.1"/>
    </source>
</evidence>
<keyword evidence="3" id="KW-0540">Nuclease</keyword>
<proteinExistence type="predicted"/>
<reference evidence="3 4" key="1">
    <citation type="submission" date="2019-02" db="EMBL/GenBank/DDBJ databases">
        <authorList>
            <person name="Feng G."/>
        </authorList>
    </citation>
    <scope>NUCLEOTIDE SEQUENCE [LARGE SCALE GENOMIC DNA]</scope>
    <source>
        <strain evidence="3 4">CCTCC AB 2011146</strain>
    </source>
</reference>
<organism evidence="3 4">
    <name type="scientific">Sphingobium cupriresistens</name>
    <dbReference type="NCBI Taxonomy" id="1132417"/>
    <lineage>
        <taxon>Bacteria</taxon>
        <taxon>Pseudomonadati</taxon>
        <taxon>Pseudomonadota</taxon>
        <taxon>Alphaproteobacteria</taxon>
        <taxon>Sphingomonadales</taxon>
        <taxon>Sphingomonadaceae</taxon>
        <taxon>Sphingobium</taxon>
    </lineage>
</organism>
<dbReference type="PANTHER" id="PTHR30408">
    <property type="entry name" value="TYPE-1 RESTRICTION ENZYME ECOKI SPECIFICITY PROTEIN"/>
    <property type="match status" value="1"/>
</dbReference>
<sequence length="438" mass="48026">MAERVWTKASKFCQSVRDGTHSSPKPSPNGRLLITSKHIVGGRVDTSSAYLISENEFNEINKRSKVDQWDVLITMIGTVGDVCLVIDEPNYAIKNIGLFKTGGELEGRWLFNWLRSEEAKALLHERLAGTTQAYISLGALREFPVPLLPAADMREVNILLGSLGSKIELNRRMNETMEAMAQAIFRDWFVDFGPVRRKMAGATDPVAIMGGLTPDPTRATELAALFPDALDVDDLPMGWQLLALSDVANQTKGSINPQALPDTVFEHYSLPAHDSGHGPAMDLGATIKSNKVPVPSGSVMLSKLNPEIPRVWIPNDEAGFPQIASTEFLVFKPKSGCSRGLLYFMFRDPTVRQILEGMVTGTSKSHQRISPPALLQTKLVVGDGSAFGAFDEITEPMVKRLLALRAENRTLAETRDYLLPRLMSGEVRVGDATLEIAA</sequence>
<dbReference type="RefSeq" id="WP_129926021.1">
    <property type="nucleotide sequence ID" value="NZ_SEOO01000007.1"/>
</dbReference>
<dbReference type="InterPro" id="IPR052021">
    <property type="entry name" value="Type-I_RS_S_subunit"/>
</dbReference>
<protein>
    <submittedName>
        <fullName evidence="3">Restriction endonuclease subunit S</fullName>
    </submittedName>
</protein>
<dbReference type="Proteomes" id="UP000291572">
    <property type="component" value="Unassembled WGS sequence"/>
</dbReference>
<keyword evidence="2" id="KW-0238">DNA-binding</keyword>
<keyword evidence="3" id="KW-0378">Hydrolase</keyword>
<dbReference type="SUPFAM" id="SSF116734">
    <property type="entry name" value="DNA methylase specificity domain"/>
    <property type="match status" value="2"/>
</dbReference>
<evidence type="ECO:0000313" key="4">
    <source>
        <dbReference type="Proteomes" id="UP000291572"/>
    </source>
</evidence>
<dbReference type="InterPro" id="IPR044946">
    <property type="entry name" value="Restrct_endonuc_typeI_TRD_sf"/>
</dbReference>
<dbReference type="OrthoDB" id="164285at2"/>
<gene>
    <name evidence="3" type="ORF">EWH12_06085</name>
</gene>
<comment type="caution">
    <text evidence="3">The sequence shown here is derived from an EMBL/GenBank/DDBJ whole genome shotgun (WGS) entry which is preliminary data.</text>
</comment>
<dbReference type="PANTHER" id="PTHR30408:SF13">
    <property type="entry name" value="TYPE I RESTRICTION ENZYME HINDI SPECIFICITY SUBUNIT"/>
    <property type="match status" value="1"/>
</dbReference>
<keyword evidence="3" id="KW-0255">Endonuclease</keyword>
<dbReference type="GO" id="GO:0004519">
    <property type="term" value="F:endonuclease activity"/>
    <property type="evidence" value="ECO:0007669"/>
    <property type="project" value="UniProtKB-KW"/>
</dbReference>
<accession>A0A8G1ZHR3</accession>
<dbReference type="AlphaFoldDB" id="A0A8G1ZHR3"/>